<protein>
    <recommendedName>
        <fullName evidence="2">PPM-type phosphatase domain-containing protein</fullName>
    </recommendedName>
</protein>
<accession>A0A069E4M9</accession>
<feature type="region of interest" description="Disordered" evidence="1">
    <location>
        <begin position="1"/>
        <end position="22"/>
    </location>
</feature>
<evidence type="ECO:0000313" key="4">
    <source>
        <dbReference type="Proteomes" id="UP000027446"/>
    </source>
</evidence>
<reference evidence="3 4" key="1">
    <citation type="journal article" date="2014" name="Antonie Van Leeuwenhoek">
        <title>Hyphomonas beringensis sp. nov. and Hyphomonas chukchiensis sp. nov., isolated from surface seawater of the Bering Sea and Chukchi Sea.</title>
        <authorList>
            <person name="Li C."/>
            <person name="Lai Q."/>
            <person name="Li G."/>
            <person name="Dong C."/>
            <person name="Wang J."/>
            <person name="Liao Y."/>
            <person name="Shao Z."/>
        </authorList>
    </citation>
    <scope>NUCLEOTIDE SEQUENCE [LARGE SCALE GENOMIC DNA]</scope>
    <source>
        <strain evidence="3 4">MHS-3</strain>
    </source>
</reference>
<dbReference type="AlphaFoldDB" id="A0A069E4M9"/>
<dbReference type="InterPro" id="IPR036457">
    <property type="entry name" value="PPM-type-like_dom_sf"/>
</dbReference>
<sequence>MQLDVVSTVNDPGVPGKTGDDRAGFDAAAGTAWVLDGATDVTDLRPFPACESGAAWIAEALSDRLMQGPEAGDAPEAYFASVLADVRQQAEAETRIPLDKLPGEALPIASGIWMWLQGAEAVFVFMGDCMALIRSAAGVRLIGQAEKAEDETATARRMLALTPEERMGWLRQARRMSNEIGTAFGLGPDVVSNLRTARLAMRPGDEVCLMSDGLYRLISPYATHTLESLMADLSDKGLPALIRRLRDFEESPDGDIPRIKRRDDASAVYLKIEA</sequence>
<dbReference type="STRING" id="1280949.HAD_05845"/>
<evidence type="ECO:0000256" key="1">
    <source>
        <dbReference type="SAM" id="MobiDB-lite"/>
    </source>
</evidence>
<dbReference type="SUPFAM" id="SSF81606">
    <property type="entry name" value="PP2C-like"/>
    <property type="match status" value="1"/>
</dbReference>
<gene>
    <name evidence="3" type="ORF">HAD_05845</name>
</gene>
<organism evidence="3 4">
    <name type="scientific">Hyphomonas adhaerens MHS-3</name>
    <dbReference type="NCBI Taxonomy" id="1280949"/>
    <lineage>
        <taxon>Bacteria</taxon>
        <taxon>Pseudomonadati</taxon>
        <taxon>Pseudomonadota</taxon>
        <taxon>Alphaproteobacteria</taxon>
        <taxon>Hyphomonadales</taxon>
        <taxon>Hyphomonadaceae</taxon>
        <taxon>Hyphomonas</taxon>
    </lineage>
</organism>
<proteinExistence type="predicted"/>
<dbReference type="Pfam" id="PF13672">
    <property type="entry name" value="PP2C_2"/>
    <property type="match status" value="1"/>
</dbReference>
<evidence type="ECO:0000313" key="3">
    <source>
        <dbReference type="EMBL" id="KCZ85180.1"/>
    </source>
</evidence>
<dbReference type="Proteomes" id="UP000027446">
    <property type="component" value="Unassembled WGS sequence"/>
</dbReference>
<dbReference type="PATRIC" id="fig|1280949.3.peg.1187"/>
<evidence type="ECO:0000259" key="2">
    <source>
        <dbReference type="Pfam" id="PF13672"/>
    </source>
</evidence>
<dbReference type="EMBL" id="ARYH01000001">
    <property type="protein sequence ID" value="KCZ85180.1"/>
    <property type="molecule type" value="Genomic_DNA"/>
</dbReference>
<comment type="caution">
    <text evidence="3">The sequence shown here is derived from an EMBL/GenBank/DDBJ whole genome shotgun (WGS) entry which is preliminary data.</text>
</comment>
<feature type="compositionally biased region" description="Polar residues" evidence="1">
    <location>
        <begin position="1"/>
        <end position="10"/>
    </location>
</feature>
<feature type="domain" description="PPM-type phosphatase" evidence="2">
    <location>
        <begin position="27"/>
        <end position="232"/>
    </location>
</feature>
<name>A0A069E4M9_9PROT</name>
<dbReference type="Gene3D" id="3.60.40.10">
    <property type="entry name" value="PPM-type phosphatase domain"/>
    <property type="match status" value="1"/>
</dbReference>
<dbReference type="eggNOG" id="COG0631">
    <property type="taxonomic scope" value="Bacteria"/>
</dbReference>
<dbReference type="InterPro" id="IPR001932">
    <property type="entry name" value="PPM-type_phosphatase-like_dom"/>
</dbReference>
<keyword evidence="4" id="KW-1185">Reference proteome</keyword>